<keyword evidence="2" id="KW-0143">Chaperone</keyword>
<sequence>MFSVPLNCFPDHIRGGSCWGRPQDLKIAAPAWNSKCHPGAGAAMARQHARTLWYDRPKYVFMEFCVEDSTDVHVLIEDHRIVFSCKNDDGVELYNEIEFYAKVNSKDSQDKRSSRSITCFVRKWKEKVAWPRLTKEDIKDCHWGHAEICKLSSFCRRSAPRDLHLPWMIWTMILTVWTQQVINFLLQQSWEGKAAVAIFQLFWKASA</sequence>
<keyword evidence="5" id="KW-1185">Reference proteome</keyword>
<proteinExistence type="inferred from homology"/>
<comment type="similarity">
    <text evidence="1 2">Belongs to the p23/wos2 family.</text>
</comment>
<dbReference type="SMR" id="A0A1D5Q5S7"/>
<organism evidence="4 5">
    <name type="scientific">Macaca mulatta</name>
    <name type="common">Rhesus macaque</name>
    <dbReference type="NCBI Taxonomy" id="9544"/>
    <lineage>
        <taxon>Eukaryota</taxon>
        <taxon>Metazoa</taxon>
        <taxon>Chordata</taxon>
        <taxon>Craniata</taxon>
        <taxon>Vertebrata</taxon>
        <taxon>Euteleostomi</taxon>
        <taxon>Mammalia</taxon>
        <taxon>Eutheria</taxon>
        <taxon>Euarchontoglires</taxon>
        <taxon>Primates</taxon>
        <taxon>Haplorrhini</taxon>
        <taxon>Catarrhini</taxon>
        <taxon>Cercopithecidae</taxon>
        <taxon>Cercopithecinae</taxon>
        <taxon>Macaca</taxon>
    </lineage>
</organism>
<protein>
    <submittedName>
        <fullName evidence="4">Alanyl-tRNA synthetase domain containing 1</fullName>
    </submittedName>
</protein>
<reference evidence="4" key="2">
    <citation type="submission" date="2019-01" db="EMBL/GenBank/DDBJ databases">
        <authorList>
            <person name="Graves T."/>
            <person name="Eichler E.E."/>
            <person name="Wilson R.K."/>
        </authorList>
    </citation>
    <scope>NUCLEOTIDE SEQUENCE [LARGE SCALE GENOMIC DNA]</scope>
    <source>
        <strain evidence="4">17573</strain>
    </source>
</reference>
<reference evidence="4" key="3">
    <citation type="submission" date="2025-08" db="UniProtKB">
        <authorList>
            <consortium name="Ensembl"/>
        </authorList>
    </citation>
    <scope>IDENTIFICATION</scope>
    <source>
        <strain evidence="4">17573</strain>
    </source>
</reference>
<dbReference type="Gene3D" id="2.60.40.790">
    <property type="match status" value="1"/>
</dbReference>
<dbReference type="AlphaFoldDB" id="A0A1D5Q5S7"/>
<dbReference type="VEuPathDB" id="HostDB:ENSMMUG00000014123"/>
<dbReference type="InterPro" id="IPR007052">
    <property type="entry name" value="CS_dom"/>
</dbReference>
<evidence type="ECO:0000313" key="4">
    <source>
        <dbReference type="Ensembl" id="ENSMMUP00000043393.2"/>
    </source>
</evidence>
<dbReference type="PANTHER" id="PTHR22932:SF4">
    <property type="entry name" value="PROTEIN PTGES3L-RELATED"/>
    <property type="match status" value="1"/>
</dbReference>
<dbReference type="ExpressionAtlas" id="A0A1D5Q5S7">
    <property type="expression patterns" value="baseline and differential"/>
</dbReference>
<gene>
    <name evidence="4" type="primary">PTGES3L</name>
</gene>
<accession>A0A1D5Q5S7</accession>
<name>A0A1D5Q5S7_MACMU</name>
<dbReference type="GO" id="GO:0051879">
    <property type="term" value="F:Hsp90 protein binding"/>
    <property type="evidence" value="ECO:0007669"/>
    <property type="project" value="UniProtKB-UniRule"/>
</dbReference>
<dbReference type="SUPFAM" id="SSF49764">
    <property type="entry name" value="HSP20-like chaperones"/>
    <property type="match status" value="1"/>
</dbReference>
<dbReference type="InterPro" id="IPR008978">
    <property type="entry name" value="HSP20-like_chaperone"/>
</dbReference>
<reference evidence="4" key="4">
    <citation type="submission" date="2025-09" db="UniProtKB">
        <authorList>
            <consortium name="Ensembl"/>
        </authorList>
    </citation>
    <scope>IDENTIFICATION</scope>
    <source>
        <strain evidence="4">17573</strain>
    </source>
</reference>
<evidence type="ECO:0000313" key="5">
    <source>
        <dbReference type="Proteomes" id="UP000006718"/>
    </source>
</evidence>
<dbReference type="Bgee" id="ENSMMUG00000014123">
    <property type="expression patterns" value="Expressed in hindlimb stylopod muscle and 20 other cell types or tissues"/>
</dbReference>
<evidence type="ECO:0000259" key="3">
    <source>
        <dbReference type="PROSITE" id="PS51203"/>
    </source>
</evidence>
<keyword evidence="2" id="KW-0963">Cytoplasm</keyword>
<dbReference type="Ensembl" id="ENSMMUT00000078178.2">
    <property type="protein sequence ID" value="ENSMMUP00000043393.2"/>
    <property type="gene ID" value="ENSMMUG00000014123.4"/>
</dbReference>
<evidence type="ECO:0000256" key="1">
    <source>
        <dbReference type="ARBA" id="ARBA00025733"/>
    </source>
</evidence>
<dbReference type="InterPro" id="IPR045250">
    <property type="entry name" value="p23-like"/>
</dbReference>
<dbReference type="GeneTree" id="ENSGT00940000156241"/>
<reference evidence="5" key="1">
    <citation type="journal article" date="2007" name="Science">
        <title>Evolutionary and biomedical insights from the rhesus macaque genome.</title>
        <authorList>
            <person name="Gibbs R.A."/>
            <person name="Rogers J."/>
            <person name="Katze M.G."/>
            <person name="Bumgarner R."/>
            <person name="Weinstock G.M."/>
            <person name="Mardis E.R."/>
            <person name="Remington K.A."/>
            <person name="Strausberg R.L."/>
            <person name="Venter J.C."/>
            <person name="Wilson R.K."/>
            <person name="Batzer M.A."/>
            <person name="Bustamante C.D."/>
            <person name="Eichler E.E."/>
            <person name="Hahn M.W."/>
            <person name="Hardison R.C."/>
            <person name="Makova K.D."/>
            <person name="Miller W."/>
            <person name="Milosavljevic A."/>
            <person name="Palermo R.E."/>
            <person name="Siepel A."/>
            <person name="Sikela J.M."/>
            <person name="Attaway T."/>
            <person name="Bell S."/>
            <person name="Bernard K.E."/>
            <person name="Buhay C.J."/>
            <person name="Chandrabose M.N."/>
            <person name="Dao M."/>
            <person name="Davis C."/>
            <person name="Delehaunty K.D."/>
            <person name="Ding Y."/>
            <person name="Dinh H.H."/>
            <person name="Dugan-Rocha S."/>
            <person name="Fulton L.A."/>
            <person name="Gabisi R.A."/>
            <person name="Garner T.T."/>
            <person name="Godfrey J."/>
            <person name="Hawes A.C."/>
            <person name="Hernandez J."/>
            <person name="Hines S."/>
            <person name="Holder M."/>
            <person name="Hume J."/>
            <person name="Jhangiani S.N."/>
            <person name="Joshi V."/>
            <person name="Khan Z.M."/>
            <person name="Kirkness E.F."/>
            <person name="Cree A."/>
            <person name="Fowler R.G."/>
            <person name="Lee S."/>
            <person name="Lewis L.R."/>
            <person name="Li Z."/>
            <person name="Liu Y.-S."/>
            <person name="Moore S.M."/>
            <person name="Muzny D."/>
            <person name="Nazareth L.V."/>
            <person name="Ngo D.N."/>
            <person name="Okwuonu G.O."/>
            <person name="Pai G."/>
            <person name="Parker D."/>
            <person name="Paul H.A."/>
            <person name="Pfannkoch C."/>
            <person name="Pohl C.S."/>
            <person name="Rogers Y.-H.C."/>
            <person name="Ruiz S.J."/>
            <person name="Sabo A."/>
            <person name="Santibanez J."/>
            <person name="Schneider B.W."/>
            <person name="Smith S.M."/>
            <person name="Sodergren E."/>
            <person name="Svatek A.F."/>
            <person name="Utterback T.R."/>
            <person name="Vattathil S."/>
            <person name="Warren W."/>
            <person name="White C.S."/>
            <person name="Chinwalla A.T."/>
            <person name="Feng Y."/>
            <person name="Halpern A.L."/>
            <person name="Hillier L.W."/>
            <person name="Huang X."/>
            <person name="Minx P."/>
            <person name="Nelson J.O."/>
            <person name="Pepin K.H."/>
            <person name="Qin X."/>
            <person name="Sutton G.G."/>
            <person name="Venter E."/>
            <person name="Walenz B.P."/>
            <person name="Wallis J.W."/>
            <person name="Worley K.C."/>
            <person name="Yang S.-P."/>
            <person name="Jones S.M."/>
            <person name="Marra M.A."/>
            <person name="Rocchi M."/>
            <person name="Schein J.E."/>
            <person name="Baertsch R."/>
            <person name="Clarke L."/>
            <person name="Csuros M."/>
            <person name="Glasscock J."/>
            <person name="Harris R.A."/>
            <person name="Havlak P."/>
            <person name="Jackson A.R."/>
            <person name="Jiang H."/>
            <person name="Liu Y."/>
            <person name="Messina D.N."/>
            <person name="Shen Y."/>
            <person name="Song H.X.-Z."/>
            <person name="Wylie T."/>
            <person name="Zhang L."/>
            <person name="Birney E."/>
            <person name="Han K."/>
            <person name="Konkel M.K."/>
            <person name="Lee J."/>
            <person name="Smit A.F.A."/>
            <person name="Ullmer B."/>
            <person name="Wang H."/>
            <person name="Xing J."/>
            <person name="Burhans R."/>
            <person name="Cheng Z."/>
            <person name="Karro J.E."/>
            <person name="Ma J."/>
            <person name="Raney B."/>
            <person name="She X."/>
            <person name="Cox M.J."/>
            <person name="Demuth J.P."/>
            <person name="Dumas L.J."/>
            <person name="Han S.-G."/>
            <person name="Hopkins J."/>
            <person name="Karimpour-Fard A."/>
            <person name="Kim Y.H."/>
            <person name="Pollack J.R."/>
            <person name="Vinar T."/>
            <person name="Addo-Quaye C."/>
            <person name="Degenhardt J."/>
            <person name="Denby A."/>
            <person name="Hubisz M.J."/>
            <person name="Indap A."/>
            <person name="Kosiol C."/>
            <person name="Lahn B.T."/>
            <person name="Lawson H.A."/>
            <person name="Marklein A."/>
            <person name="Nielsen R."/>
            <person name="Vallender E.J."/>
            <person name="Clark A.G."/>
            <person name="Ferguson B."/>
            <person name="Hernandez R.D."/>
            <person name="Hirani K."/>
            <person name="Kehrer-Sawatzki H."/>
            <person name="Kolb J."/>
            <person name="Patil S."/>
            <person name="Pu L.-L."/>
            <person name="Ren Y."/>
            <person name="Smith D.G."/>
            <person name="Wheeler D.A."/>
            <person name="Schenck I."/>
            <person name="Ball E.V."/>
            <person name="Chen R."/>
            <person name="Cooper D.N."/>
            <person name="Giardine B."/>
            <person name="Hsu F."/>
            <person name="Kent W.J."/>
            <person name="Lesk A."/>
            <person name="Nelson D.L."/>
            <person name="O'brien W.E."/>
            <person name="Pruefer K."/>
            <person name="Stenson P.D."/>
            <person name="Wallace J.C."/>
            <person name="Ke H."/>
            <person name="Liu X.-M."/>
            <person name="Wang P."/>
            <person name="Xiang A.P."/>
            <person name="Yang F."/>
            <person name="Barber G.P."/>
            <person name="Haussler D."/>
            <person name="Karolchik D."/>
            <person name="Kern A.D."/>
            <person name="Kuhn R.M."/>
            <person name="Smith K.E."/>
            <person name="Zwieg A.S."/>
        </authorList>
    </citation>
    <scope>NUCLEOTIDE SEQUENCE [LARGE SCALE GENOMIC DNA]</scope>
    <source>
        <strain evidence="5">17573</strain>
    </source>
</reference>
<evidence type="ECO:0000256" key="2">
    <source>
        <dbReference type="RuleBase" id="RU369032"/>
    </source>
</evidence>
<dbReference type="GO" id="GO:0005737">
    <property type="term" value="C:cytoplasm"/>
    <property type="evidence" value="ECO:0007669"/>
    <property type="project" value="UniProtKB-UniRule"/>
</dbReference>
<dbReference type="Proteomes" id="UP000006718">
    <property type="component" value="Chromosome 16"/>
</dbReference>
<dbReference type="PANTHER" id="PTHR22932">
    <property type="entry name" value="TELOMERASE-BINDING PROTEIN P23 HSP90 CO-CHAPERONE"/>
    <property type="match status" value="1"/>
</dbReference>
<dbReference type="PROSITE" id="PS51203">
    <property type="entry name" value="CS"/>
    <property type="match status" value="1"/>
</dbReference>
<feature type="domain" description="CS" evidence="3">
    <location>
        <begin position="46"/>
        <end position="134"/>
    </location>
</feature>